<proteinExistence type="predicted"/>
<dbReference type="PANTHER" id="PTHR19446">
    <property type="entry name" value="REVERSE TRANSCRIPTASES"/>
    <property type="match status" value="1"/>
</dbReference>
<dbReference type="AlphaFoldDB" id="A0AAD5IRY1"/>
<organism evidence="2 3">
    <name type="scientific">Acer negundo</name>
    <name type="common">Box elder</name>
    <dbReference type="NCBI Taxonomy" id="4023"/>
    <lineage>
        <taxon>Eukaryota</taxon>
        <taxon>Viridiplantae</taxon>
        <taxon>Streptophyta</taxon>
        <taxon>Embryophyta</taxon>
        <taxon>Tracheophyta</taxon>
        <taxon>Spermatophyta</taxon>
        <taxon>Magnoliopsida</taxon>
        <taxon>eudicotyledons</taxon>
        <taxon>Gunneridae</taxon>
        <taxon>Pentapetalae</taxon>
        <taxon>rosids</taxon>
        <taxon>malvids</taxon>
        <taxon>Sapindales</taxon>
        <taxon>Sapindaceae</taxon>
        <taxon>Hippocastanoideae</taxon>
        <taxon>Acereae</taxon>
        <taxon>Acer</taxon>
    </lineage>
</organism>
<accession>A0AAD5IRY1</accession>
<reference evidence="2" key="2">
    <citation type="submission" date="2023-02" db="EMBL/GenBank/DDBJ databases">
        <authorList>
            <person name="Swenson N.G."/>
            <person name="Wegrzyn J.L."/>
            <person name="Mcevoy S.L."/>
        </authorList>
    </citation>
    <scope>NUCLEOTIDE SEQUENCE</scope>
    <source>
        <strain evidence="2">91603</strain>
        <tissue evidence="2">Leaf</tissue>
    </source>
</reference>
<gene>
    <name evidence="2" type="ORF">LWI28_020151</name>
</gene>
<evidence type="ECO:0000259" key="1">
    <source>
        <dbReference type="Pfam" id="PF00078"/>
    </source>
</evidence>
<name>A0AAD5IRY1_ACENE</name>
<dbReference type="InterPro" id="IPR000477">
    <property type="entry name" value="RT_dom"/>
</dbReference>
<evidence type="ECO:0000313" key="2">
    <source>
        <dbReference type="EMBL" id="KAI9174615.1"/>
    </source>
</evidence>
<dbReference type="Pfam" id="PF00078">
    <property type="entry name" value="RVT_1"/>
    <property type="match status" value="1"/>
</dbReference>
<dbReference type="InterPro" id="IPR043502">
    <property type="entry name" value="DNA/RNA_pol_sf"/>
</dbReference>
<dbReference type="EMBL" id="JAJSOW010000103">
    <property type="protein sequence ID" value="KAI9174615.1"/>
    <property type="molecule type" value="Genomic_DNA"/>
</dbReference>
<feature type="domain" description="Reverse transcriptase" evidence="1">
    <location>
        <begin position="159"/>
        <end position="274"/>
    </location>
</feature>
<dbReference type="SUPFAM" id="SSF56672">
    <property type="entry name" value="DNA/RNA polymerases"/>
    <property type="match status" value="1"/>
</dbReference>
<reference evidence="2" key="1">
    <citation type="journal article" date="2022" name="Plant J.">
        <title>Strategies of tolerance reflected in two North American maple genomes.</title>
        <authorList>
            <person name="McEvoy S.L."/>
            <person name="Sezen U.U."/>
            <person name="Trouern-Trend A."/>
            <person name="McMahon S.M."/>
            <person name="Schaberg P.G."/>
            <person name="Yang J."/>
            <person name="Wegrzyn J.L."/>
            <person name="Swenson N.G."/>
        </authorList>
    </citation>
    <scope>NUCLEOTIDE SEQUENCE</scope>
    <source>
        <strain evidence="2">91603</strain>
    </source>
</reference>
<sequence>MTKGDHNSRFFHAKASRRRARNRIVGLMDDSGTWKDTNEELVTIISNYFSGLYSLSLPTTQELEKVTKNVKARLSKQMVCYLKAKFTEVEVYKAVFDMHPLKAPGPDGLLAWFYQQFWGKIGSCITKCCLKILNDEGSVKDINNTIISLILKTQSPEWITDFRPISLCSVTYKIIAKAVSNRFRHTLSGVISEEQCAFIPMRVIFNNTIVGFECLHIIKRRKMKNALMALKLDMAKAFDKIEWDFVGRMMLSLGFPVGWVKLIIRCISSVSYSFMLNGENHGNITPSGGLR</sequence>
<dbReference type="Proteomes" id="UP001064489">
    <property type="component" value="Chromosome 8"/>
</dbReference>
<keyword evidence="3" id="KW-1185">Reference proteome</keyword>
<comment type="caution">
    <text evidence="2">The sequence shown here is derived from an EMBL/GenBank/DDBJ whole genome shotgun (WGS) entry which is preliminary data.</text>
</comment>
<evidence type="ECO:0000313" key="3">
    <source>
        <dbReference type="Proteomes" id="UP001064489"/>
    </source>
</evidence>
<protein>
    <recommendedName>
        <fullName evidence="1">Reverse transcriptase domain-containing protein</fullName>
    </recommendedName>
</protein>